<reference evidence="6" key="1">
    <citation type="journal article" date="2022" name="G3 (Bethesda)">
        <title>Unveiling the complete genome sequence of Alicyclobacillus acidoterrestris DSM 3922T, a taint-producing strain.</title>
        <authorList>
            <person name="Leonardo I.C."/>
            <person name="Barreto Crespo M.T."/>
            <person name="Gaspar F.B."/>
        </authorList>
    </citation>
    <scope>NUCLEOTIDE SEQUENCE [LARGE SCALE GENOMIC DNA]</scope>
    <source>
        <strain evidence="6">DSM 3922</strain>
    </source>
</reference>
<dbReference type="KEGG" id="aaco:K1I37_19290"/>
<dbReference type="Pfam" id="PF00155">
    <property type="entry name" value="Aminotran_1_2"/>
    <property type="match status" value="1"/>
</dbReference>
<dbReference type="GO" id="GO:0030170">
    <property type="term" value="F:pyridoxal phosphate binding"/>
    <property type="evidence" value="ECO:0007669"/>
    <property type="project" value="InterPro"/>
</dbReference>
<keyword evidence="3" id="KW-0808">Transferase</keyword>
<dbReference type="STRING" id="1356854.N007_01015"/>
<dbReference type="InterPro" id="IPR050881">
    <property type="entry name" value="LL-DAP_aminotransferase"/>
</dbReference>
<protein>
    <submittedName>
        <fullName evidence="5">Aminotransferase class I/II-fold pyridoxal phosphate-dependent enzyme</fullName>
    </submittedName>
</protein>
<sequence length="391" mass="44259">MFKSTKIEYLPPNVFRRLEERKNKARQDGKYVIDCGTANPSGAPPAEVVRTLQKAVEVTENSHYAPSHGTREFREAIANWYRVRFDVEIDSESEVHTLLGSKEGLFNISLAYLGHRDVALIPDPSFPTYHDGAYMAGADIYRLPLRKENGYLPDLDSIPQFILKRSRILFLNYPHNPTGAMAPPEFIKEAIAFAKEHKMIICYDNAFSELTFDGKIAPSFLEYAGAKDVGIELFTFSKAFNMSGWRLAFAVGNRHLIGSLIECHAEAHTGMFPAIQLAGITALKDVWPTGFLAEQRKDYQRKRDYALHKFAQINWPVDKPAGAIYLWVPIPKRMTCEEFAEMLTKKYGLLVAPGIGFGDTGEGFIRMSMTCKYDDFERAVDYLCEAIQTLR</sequence>
<dbReference type="AlphaFoldDB" id="T0D3E6"/>
<dbReference type="InterPro" id="IPR015424">
    <property type="entry name" value="PyrdxlP-dep_Trfase"/>
</dbReference>
<dbReference type="InterPro" id="IPR015421">
    <property type="entry name" value="PyrdxlP-dep_Trfase_major"/>
</dbReference>
<accession>A0A9E7CRZ0</accession>
<dbReference type="OrthoDB" id="9813612at2"/>
<dbReference type="PANTHER" id="PTHR42832:SF3">
    <property type="entry name" value="L-GLUTAMINE--4-(METHYLSULFANYL)-2-OXOBUTANOATE AMINOTRANSFERASE"/>
    <property type="match status" value="1"/>
</dbReference>
<evidence type="ECO:0000256" key="2">
    <source>
        <dbReference type="ARBA" id="ARBA00022576"/>
    </source>
</evidence>
<dbReference type="CDD" id="cd00609">
    <property type="entry name" value="AAT_like"/>
    <property type="match status" value="1"/>
</dbReference>
<dbReference type="eggNOG" id="COG0436">
    <property type="taxonomic scope" value="Bacteria"/>
</dbReference>
<name>T0D3E6_ALIAG</name>
<proteinExistence type="predicted"/>
<evidence type="ECO:0000256" key="1">
    <source>
        <dbReference type="ARBA" id="ARBA00001933"/>
    </source>
</evidence>
<dbReference type="Gene3D" id="3.90.1150.10">
    <property type="entry name" value="Aspartate Aminotransferase, domain 1"/>
    <property type="match status" value="1"/>
</dbReference>
<comment type="cofactor">
    <cofactor evidence="1">
        <name>pyridoxal 5'-phosphate</name>
        <dbReference type="ChEBI" id="CHEBI:597326"/>
    </cofactor>
</comment>
<dbReference type="Gene3D" id="3.40.640.10">
    <property type="entry name" value="Type I PLP-dependent aspartate aminotransferase-like (Major domain)"/>
    <property type="match status" value="1"/>
</dbReference>
<evidence type="ECO:0000259" key="4">
    <source>
        <dbReference type="Pfam" id="PF00155"/>
    </source>
</evidence>
<feature type="domain" description="Aminotransferase class I/classII large" evidence="4">
    <location>
        <begin position="33"/>
        <end position="382"/>
    </location>
</feature>
<dbReference type="InterPro" id="IPR004839">
    <property type="entry name" value="Aminotransferase_I/II_large"/>
</dbReference>
<dbReference type="Proteomes" id="UP000829401">
    <property type="component" value="Chromosome"/>
</dbReference>
<dbReference type="InterPro" id="IPR015422">
    <property type="entry name" value="PyrdxlP-dep_Trfase_small"/>
</dbReference>
<accession>T0D3E6</accession>
<evidence type="ECO:0000256" key="3">
    <source>
        <dbReference type="ARBA" id="ARBA00022679"/>
    </source>
</evidence>
<evidence type="ECO:0000313" key="5">
    <source>
        <dbReference type="EMBL" id="UNO48760.1"/>
    </source>
</evidence>
<keyword evidence="6" id="KW-1185">Reference proteome</keyword>
<dbReference type="GO" id="GO:0008483">
    <property type="term" value="F:transaminase activity"/>
    <property type="evidence" value="ECO:0007669"/>
    <property type="project" value="UniProtKB-KW"/>
</dbReference>
<keyword evidence="2 5" id="KW-0032">Aminotransferase</keyword>
<dbReference type="SUPFAM" id="SSF53383">
    <property type="entry name" value="PLP-dependent transferases"/>
    <property type="match status" value="1"/>
</dbReference>
<dbReference type="EMBL" id="CP080467">
    <property type="protein sequence ID" value="UNO48760.1"/>
    <property type="molecule type" value="Genomic_DNA"/>
</dbReference>
<dbReference type="RefSeq" id="WP_021296577.1">
    <property type="nucleotide sequence ID" value="NZ_AURB01000131.1"/>
</dbReference>
<evidence type="ECO:0000313" key="6">
    <source>
        <dbReference type="Proteomes" id="UP000829401"/>
    </source>
</evidence>
<gene>
    <name evidence="5" type="ORF">K1I37_19290</name>
</gene>
<organism evidence="5 6">
    <name type="scientific">Alicyclobacillus acidoterrestris (strain ATCC 49025 / DSM 3922 / CIP 106132 / NCIMB 13137 / GD3B)</name>
    <dbReference type="NCBI Taxonomy" id="1356854"/>
    <lineage>
        <taxon>Bacteria</taxon>
        <taxon>Bacillati</taxon>
        <taxon>Bacillota</taxon>
        <taxon>Bacilli</taxon>
        <taxon>Bacillales</taxon>
        <taxon>Alicyclobacillaceae</taxon>
        <taxon>Alicyclobacillus</taxon>
    </lineage>
</organism>
<dbReference type="PANTHER" id="PTHR42832">
    <property type="entry name" value="AMINO ACID AMINOTRANSFERASE"/>
    <property type="match status" value="1"/>
</dbReference>